<keyword evidence="6" id="KW-0687">Ribonucleoprotein</keyword>
<evidence type="ECO:0000256" key="3">
    <source>
        <dbReference type="ARBA" id="ARBA00022946"/>
    </source>
</evidence>
<dbReference type="GO" id="GO:0003735">
    <property type="term" value="F:structural constituent of ribosome"/>
    <property type="evidence" value="ECO:0007669"/>
    <property type="project" value="TreeGrafter"/>
</dbReference>
<sequence>MRQLLPRLSSRICEIYGVSWIRCSSSTTSGWDKRAPRTQIASHEEQLANPSAVLSKFLTYPRDEFRKYIVPFLKENMVQQLDVFNDYSLIIRQPTLNLIKDLHELRKIQSNLTADHPKTSDEVTSSLLSRVVPRFLLYGQPGSGISTILAQMAHFAGLHDWLILPFTNAERWLNRCMDLTHSNDFHQEQHRPNMTGDAFDFPSRSANWLNEFTQMNESFLNKFQPETTREIAWTRADIMPAGTPWLEVIKFAITRTKYSTDCIGIILREMRQLCSKPDGPPCLLIIDGVNFLWCRGTRLKDKTLHVKVTVDRLAIVHHLRRALKADWRHGAVVTSLNILGAWPTDREQYTPGYLLGRDGFEAMDPCIPVEVENYNVTELDACLRFYSENHWLTNPSAHTEDGRAQITFLSANNPRELDRIAAEW</sequence>
<evidence type="ECO:0000256" key="1">
    <source>
        <dbReference type="ARBA" id="ARBA00004173"/>
    </source>
</evidence>
<comment type="subcellular location">
    <subcellularLocation>
        <location evidence="1">Mitochondrion</location>
    </subcellularLocation>
</comment>
<evidence type="ECO:0000256" key="7">
    <source>
        <dbReference type="ARBA" id="ARBA00035140"/>
    </source>
</evidence>
<evidence type="ECO:0000313" key="8">
    <source>
        <dbReference type="EMBL" id="TPP64639.1"/>
    </source>
</evidence>
<evidence type="ECO:0000256" key="6">
    <source>
        <dbReference type="ARBA" id="ARBA00023274"/>
    </source>
</evidence>
<evidence type="ECO:0000313" key="9">
    <source>
        <dbReference type="Proteomes" id="UP000316759"/>
    </source>
</evidence>
<reference evidence="8 9" key="1">
    <citation type="submission" date="2019-04" db="EMBL/GenBank/DDBJ databases">
        <title>Annotation for the trematode Fasciola gigantica.</title>
        <authorList>
            <person name="Choi Y.-J."/>
        </authorList>
    </citation>
    <scope>NUCLEOTIDE SEQUENCE [LARGE SCALE GENOMIC DNA]</scope>
    <source>
        <strain evidence="8">Uganda_cow_1</strain>
    </source>
</reference>
<name>A0A504YVH6_FASGI</name>
<keyword evidence="3" id="KW-0809">Transit peptide</keyword>
<accession>A0A504YVH6</accession>
<dbReference type="SUPFAM" id="SSF52540">
    <property type="entry name" value="P-loop containing nucleoside triphosphate hydrolases"/>
    <property type="match status" value="1"/>
</dbReference>
<dbReference type="AlphaFoldDB" id="A0A504YVH6"/>
<proteinExistence type="inferred from homology"/>
<keyword evidence="9" id="KW-1185">Reference proteome</keyword>
<keyword evidence="5" id="KW-0496">Mitochondrion</keyword>
<dbReference type="PANTHER" id="PTHR12810:SF0">
    <property type="entry name" value="SMALL RIBOSOMAL SUBUNIT PROTEIN MS29"/>
    <property type="match status" value="1"/>
</dbReference>
<evidence type="ECO:0000256" key="4">
    <source>
        <dbReference type="ARBA" id="ARBA00022980"/>
    </source>
</evidence>
<evidence type="ECO:0000256" key="2">
    <source>
        <dbReference type="ARBA" id="ARBA00009863"/>
    </source>
</evidence>
<protein>
    <recommendedName>
        <fullName evidence="7">Small ribosomal subunit protein mS29</fullName>
    </recommendedName>
</protein>
<evidence type="ECO:0000256" key="5">
    <source>
        <dbReference type="ARBA" id="ARBA00023128"/>
    </source>
</evidence>
<organism evidence="8 9">
    <name type="scientific">Fasciola gigantica</name>
    <name type="common">Giant liver fluke</name>
    <dbReference type="NCBI Taxonomy" id="46835"/>
    <lineage>
        <taxon>Eukaryota</taxon>
        <taxon>Metazoa</taxon>
        <taxon>Spiralia</taxon>
        <taxon>Lophotrochozoa</taxon>
        <taxon>Platyhelminthes</taxon>
        <taxon>Trematoda</taxon>
        <taxon>Digenea</taxon>
        <taxon>Plagiorchiida</taxon>
        <taxon>Echinostomata</taxon>
        <taxon>Echinostomatoidea</taxon>
        <taxon>Fasciolidae</taxon>
        <taxon>Fasciola</taxon>
    </lineage>
</organism>
<comment type="similarity">
    <text evidence="2">Belongs to the mitochondrion-specific ribosomal protein mS29 family.</text>
</comment>
<gene>
    <name evidence="8" type="ORF">FGIG_00978</name>
</gene>
<keyword evidence="4 8" id="KW-0689">Ribosomal protein</keyword>
<dbReference type="InterPro" id="IPR019368">
    <property type="entry name" value="Ribosomal_mS29"/>
</dbReference>
<dbReference type="GO" id="GO:0005763">
    <property type="term" value="C:mitochondrial small ribosomal subunit"/>
    <property type="evidence" value="ECO:0007669"/>
    <property type="project" value="TreeGrafter"/>
</dbReference>
<dbReference type="OrthoDB" id="274828at2759"/>
<comment type="caution">
    <text evidence="8">The sequence shown here is derived from an EMBL/GenBank/DDBJ whole genome shotgun (WGS) entry which is preliminary data.</text>
</comment>
<dbReference type="PANTHER" id="PTHR12810">
    <property type="entry name" value="MITOCHONDRIAL 28S RIBOSOMAL PROTEIN S29"/>
    <property type="match status" value="1"/>
</dbReference>
<dbReference type="InterPro" id="IPR027417">
    <property type="entry name" value="P-loop_NTPase"/>
</dbReference>
<dbReference type="Pfam" id="PF10236">
    <property type="entry name" value="DAP3"/>
    <property type="match status" value="1"/>
</dbReference>
<dbReference type="Proteomes" id="UP000316759">
    <property type="component" value="Unassembled WGS sequence"/>
</dbReference>
<dbReference type="STRING" id="46835.A0A504YVH6"/>
<dbReference type="EMBL" id="SUNJ01004188">
    <property type="protein sequence ID" value="TPP64639.1"/>
    <property type="molecule type" value="Genomic_DNA"/>
</dbReference>